<sequence length="98" mass="10780">MLFKEPIAALRQPDFASITSMVLTLVFLYPRYASFGYLRYSFSKNDHATACSTVRITSMPQSEGIIHDASADVLPGIPIDVADTYDSDEYPHCAATNA</sequence>
<evidence type="ECO:0000313" key="3">
    <source>
        <dbReference type="WBParaSite" id="Pan_g5483.t1"/>
    </source>
</evidence>
<dbReference type="AlphaFoldDB" id="A0A7E4W047"/>
<keyword evidence="1" id="KW-0812">Transmembrane</keyword>
<name>A0A7E4W047_PANRE</name>
<evidence type="ECO:0000313" key="2">
    <source>
        <dbReference type="Proteomes" id="UP000492821"/>
    </source>
</evidence>
<dbReference type="Proteomes" id="UP000492821">
    <property type="component" value="Unassembled WGS sequence"/>
</dbReference>
<keyword evidence="2" id="KW-1185">Reference proteome</keyword>
<reference evidence="2" key="1">
    <citation type="journal article" date="2013" name="Genetics">
        <title>The draft genome and transcriptome of Panagrellus redivivus are shaped by the harsh demands of a free-living lifestyle.</title>
        <authorList>
            <person name="Srinivasan J."/>
            <person name="Dillman A.R."/>
            <person name="Macchietto M.G."/>
            <person name="Heikkinen L."/>
            <person name="Lakso M."/>
            <person name="Fracchia K.M."/>
            <person name="Antoshechkin I."/>
            <person name="Mortazavi A."/>
            <person name="Wong G."/>
            <person name="Sternberg P.W."/>
        </authorList>
    </citation>
    <scope>NUCLEOTIDE SEQUENCE [LARGE SCALE GENOMIC DNA]</scope>
    <source>
        <strain evidence="2">MT8872</strain>
    </source>
</reference>
<evidence type="ECO:0000256" key="1">
    <source>
        <dbReference type="SAM" id="Phobius"/>
    </source>
</evidence>
<protein>
    <submittedName>
        <fullName evidence="3">G_PROTEIN_RECEP_F1_2 domain-containing protein</fullName>
    </submittedName>
</protein>
<keyword evidence="1" id="KW-0472">Membrane</keyword>
<feature type="transmembrane region" description="Helical" evidence="1">
    <location>
        <begin position="15"/>
        <end position="32"/>
    </location>
</feature>
<reference evidence="3" key="2">
    <citation type="submission" date="2020-10" db="UniProtKB">
        <authorList>
            <consortium name="WormBaseParasite"/>
        </authorList>
    </citation>
    <scope>IDENTIFICATION</scope>
</reference>
<keyword evidence="1" id="KW-1133">Transmembrane helix</keyword>
<dbReference type="WBParaSite" id="Pan_g5483.t1">
    <property type="protein sequence ID" value="Pan_g5483.t1"/>
    <property type="gene ID" value="Pan_g5483"/>
</dbReference>
<proteinExistence type="predicted"/>
<organism evidence="2 3">
    <name type="scientific">Panagrellus redivivus</name>
    <name type="common">Microworm</name>
    <dbReference type="NCBI Taxonomy" id="6233"/>
    <lineage>
        <taxon>Eukaryota</taxon>
        <taxon>Metazoa</taxon>
        <taxon>Ecdysozoa</taxon>
        <taxon>Nematoda</taxon>
        <taxon>Chromadorea</taxon>
        <taxon>Rhabditida</taxon>
        <taxon>Tylenchina</taxon>
        <taxon>Panagrolaimomorpha</taxon>
        <taxon>Panagrolaimoidea</taxon>
        <taxon>Panagrolaimidae</taxon>
        <taxon>Panagrellus</taxon>
    </lineage>
</organism>
<accession>A0A7E4W047</accession>